<keyword evidence="4 8" id="KW-0812">Transmembrane</keyword>
<feature type="transmembrane region" description="Helical" evidence="8">
    <location>
        <begin position="91"/>
        <end position="109"/>
    </location>
</feature>
<dbReference type="InterPro" id="IPR003362">
    <property type="entry name" value="Bact_transf"/>
</dbReference>
<comment type="similarity">
    <text evidence="2">Belongs to the bacterial sugar transferase family.</text>
</comment>
<dbReference type="InterPro" id="IPR017473">
    <property type="entry name" value="Undecaprenyl-P_gluc_Ptfrase"/>
</dbReference>
<keyword evidence="7" id="KW-0270">Exopolysaccharide synthesis</keyword>
<evidence type="ECO:0000256" key="4">
    <source>
        <dbReference type="ARBA" id="ARBA00022692"/>
    </source>
</evidence>
<dbReference type="PANTHER" id="PTHR30576">
    <property type="entry name" value="COLANIC BIOSYNTHESIS UDP-GLUCOSE LIPID CARRIER TRANSFERASE"/>
    <property type="match status" value="1"/>
</dbReference>
<sequence length="520" mass="58793">MNNIDKSEQFNLDNIRKQVSEIRTRGAEEARSERPAGEINAYALQIAEQFREGNQTPAIIIGQYRLFEFLSLLAVGLAILFFGMTTDGHPFLSKAVVTVALSGLAIVFLQVADAYQIPILRAPQRFLQRILGPWAAAFIVMTLALLPFDVNNIYSFRLLGIWFATGAVFLLVARLVFAYGIRHWARNGVMERRAVIVGGGEPAKELIRALEHQIDNDIRICGIFDDRGEKRSPVMVAGYPKLGTVSELVEFARLTRIDMLIIALPISAEERILQLLKMLWVLPVDIRLAAHANKLRFRPRAYSHVGAVPMLDIFNKPIRDWDGVAKRIFDVLFSVLALTLLWPIMLGAAIAVKTTSKGPVFFMQKRHGFNNEIIKVLKFRSMYTHMSDPTARNAVTKNDPRVTPVGRFIRKTSIDELPQLFNVLLGNLSLVGPRPHAVLAASHNRTYSDVVEGYFARHRVKPGVTGWAQINGWRGEIDSDDKIKFRTAYDLYYIENWSLAFDLKILFLTPFRLLNTENAY</sequence>
<feature type="transmembrane region" description="Helical" evidence="8">
    <location>
        <begin position="66"/>
        <end position="85"/>
    </location>
</feature>
<keyword evidence="6 8" id="KW-0472">Membrane</keyword>
<feature type="transmembrane region" description="Helical" evidence="8">
    <location>
        <begin position="154"/>
        <end position="177"/>
    </location>
</feature>
<dbReference type="Proteomes" id="UP000199205">
    <property type="component" value="Unassembled WGS sequence"/>
</dbReference>
<evidence type="ECO:0000259" key="9">
    <source>
        <dbReference type="Pfam" id="PF02397"/>
    </source>
</evidence>
<dbReference type="InterPro" id="IPR017475">
    <property type="entry name" value="EPS_sugar_tfrase"/>
</dbReference>
<dbReference type="AlphaFoldDB" id="A0A1C3TVH9"/>
<evidence type="ECO:0000256" key="8">
    <source>
        <dbReference type="SAM" id="Phobius"/>
    </source>
</evidence>
<feature type="transmembrane region" description="Helical" evidence="8">
    <location>
        <begin position="328"/>
        <end position="352"/>
    </location>
</feature>
<dbReference type="GO" id="GO:0016020">
    <property type="term" value="C:membrane"/>
    <property type="evidence" value="ECO:0007669"/>
    <property type="project" value="UniProtKB-SubCell"/>
</dbReference>
<protein>
    <submittedName>
        <fullName evidence="10">Undecaprenyl-phosphate glucose phosphotransferase</fullName>
    </submittedName>
</protein>
<dbReference type="Gene3D" id="3.40.50.720">
    <property type="entry name" value="NAD(P)-binding Rossmann-like Domain"/>
    <property type="match status" value="1"/>
</dbReference>
<evidence type="ECO:0000256" key="3">
    <source>
        <dbReference type="ARBA" id="ARBA00022679"/>
    </source>
</evidence>
<keyword evidence="5 8" id="KW-1133">Transmembrane helix</keyword>
<feature type="domain" description="Bacterial sugar transferase" evidence="9">
    <location>
        <begin position="326"/>
        <end position="514"/>
    </location>
</feature>
<dbReference type="OrthoDB" id="9808602at2"/>
<dbReference type="EMBL" id="FMAF01000001">
    <property type="protein sequence ID" value="SCB07165.1"/>
    <property type="molecule type" value="Genomic_DNA"/>
</dbReference>
<dbReference type="Pfam" id="PF13727">
    <property type="entry name" value="CoA_binding_3"/>
    <property type="match status" value="1"/>
</dbReference>
<evidence type="ECO:0000256" key="5">
    <source>
        <dbReference type="ARBA" id="ARBA00022989"/>
    </source>
</evidence>
<comment type="subcellular location">
    <subcellularLocation>
        <location evidence="1">Membrane</location>
        <topology evidence="1">Multi-pass membrane protein</topology>
    </subcellularLocation>
</comment>
<evidence type="ECO:0000256" key="7">
    <source>
        <dbReference type="ARBA" id="ARBA00023169"/>
    </source>
</evidence>
<accession>A0A1C3TVH9</accession>
<reference evidence="11" key="1">
    <citation type="submission" date="2016-08" db="EMBL/GenBank/DDBJ databases">
        <authorList>
            <person name="Varghese N."/>
            <person name="Submissions Spin"/>
        </authorList>
    </citation>
    <scope>NUCLEOTIDE SEQUENCE [LARGE SCALE GENOMIC DNA]</scope>
    <source>
        <strain evidence="11">P1-7</strain>
    </source>
</reference>
<organism evidence="10 11">
    <name type="scientific">Rhizobium lusitanum</name>
    <dbReference type="NCBI Taxonomy" id="293958"/>
    <lineage>
        <taxon>Bacteria</taxon>
        <taxon>Pseudomonadati</taxon>
        <taxon>Pseudomonadota</taxon>
        <taxon>Alphaproteobacteria</taxon>
        <taxon>Hyphomicrobiales</taxon>
        <taxon>Rhizobiaceae</taxon>
        <taxon>Rhizobium/Agrobacterium group</taxon>
        <taxon>Rhizobium</taxon>
    </lineage>
</organism>
<dbReference type="Pfam" id="PF02397">
    <property type="entry name" value="Bac_transf"/>
    <property type="match status" value="1"/>
</dbReference>
<evidence type="ECO:0000256" key="2">
    <source>
        <dbReference type="ARBA" id="ARBA00006464"/>
    </source>
</evidence>
<name>A0A1C3TVH9_9HYPH</name>
<dbReference type="InterPro" id="IPR036291">
    <property type="entry name" value="NAD(P)-bd_dom_sf"/>
</dbReference>
<keyword evidence="3 10" id="KW-0808">Transferase</keyword>
<dbReference type="SUPFAM" id="SSF51735">
    <property type="entry name" value="NAD(P)-binding Rossmann-fold domains"/>
    <property type="match status" value="1"/>
</dbReference>
<dbReference type="GO" id="GO:0016780">
    <property type="term" value="F:phosphotransferase activity, for other substituted phosphate groups"/>
    <property type="evidence" value="ECO:0007669"/>
    <property type="project" value="TreeGrafter"/>
</dbReference>
<dbReference type="GO" id="GO:0000271">
    <property type="term" value="P:polysaccharide biosynthetic process"/>
    <property type="evidence" value="ECO:0007669"/>
    <property type="project" value="UniProtKB-KW"/>
</dbReference>
<gene>
    <name evidence="10" type="ORF">GA0061101_10147</name>
</gene>
<feature type="transmembrane region" description="Helical" evidence="8">
    <location>
        <begin position="130"/>
        <end position="148"/>
    </location>
</feature>
<evidence type="ECO:0000256" key="1">
    <source>
        <dbReference type="ARBA" id="ARBA00004141"/>
    </source>
</evidence>
<proteinExistence type="inferred from homology"/>
<evidence type="ECO:0000313" key="10">
    <source>
        <dbReference type="EMBL" id="SCB07165.1"/>
    </source>
</evidence>
<dbReference type="RefSeq" id="WP_047552996.1">
    <property type="nucleotide sequence ID" value="NZ_FMAF01000001.1"/>
</dbReference>
<dbReference type="NCBIfam" id="TIGR03025">
    <property type="entry name" value="EPS_sugtrans"/>
    <property type="match status" value="1"/>
</dbReference>
<evidence type="ECO:0000313" key="11">
    <source>
        <dbReference type="Proteomes" id="UP000199205"/>
    </source>
</evidence>
<evidence type="ECO:0000256" key="6">
    <source>
        <dbReference type="ARBA" id="ARBA00023136"/>
    </source>
</evidence>
<dbReference type="NCBIfam" id="TIGR03023">
    <property type="entry name" value="WcaJ_sugtrans"/>
    <property type="match status" value="1"/>
</dbReference>
<dbReference type="PANTHER" id="PTHR30576:SF0">
    <property type="entry name" value="UNDECAPRENYL-PHOSPHATE N-ACETYLGALACTOSAMINYL 1-PHOSPHATE TRANSFERASE-RELATED"/>
    <property type="match status" value="1"/>
</dbReference>